<dbReference type="Proteomes" id="UP000193240">
    <property type="component" value="Unassembled WGS sequence"/>
</dbReference>
<dbReference type="STRING" id="105696.A0A1Y2MFN8"/>
<evidence type="ECO:0000313" key="1">
    <source>
        <dbReference type="EMBL" id="OSS54307.1"/>
    </source>
</evidence>
<keyword evidence="2" id="KW-1185">Reference proteome</keyword>
<gene>
    <name evidence="1" type="ORF">B5807_00112</name>
</gene>
<organism evidence="1 2">
    <name type="scientific">Epicoccum nigrum</name>
    <name type="common">Soil fungus</name>
    <name type="synonym">Epicoccum purpurascens</name>
    <dbReference type="NCBI Taxonomy" id="105696"/>
    <lineage>
        <taxon>Eukaryota</taxon>
        <taxon>Fungi</taxon>
        <taxon>Dikarya</taxon>
        <taxon>Ascomycota</taxon>
        <taxon>Pezizomycotina</taxon>
        <taxon>Dothideomycetes</taxon>
        <taxon>Pleosporomycetidae</taxon>
        <taxon>Pleosporales</taxon>
        <taxon>Pleosporineae</taxon>
        <taxon>Didymellaceae</taxon>
        <taxon>Epicoccum</taxon>
    </lineage>
</organism>
<sequence length="224" mass="25439">MTSISDMAYPPNPFAAVDVIGLPVAVENHIPDRIRQDLFDQLHWDVFGPLSDITVQDGNKKTLAPFAGHAIGLESIADPPVSKISVSIDVCQRKSSMDETEEEEYRYQPPEPLVIENQNGSPVLIKDFIQQVHLFLNSNKNEIYKCEDENYYGTDEDEGKNKDHPTECDVFMRSGNIPIGSRFFFDRAQFNEPNTDECEVYIELFVEGNMGMSSDQFWEYRASG</sequence>
<dbReference type="OMA" id="INACQEK"/>
<accession>A0A1Y2MFN8</accession>
<reference evidence="1 2" key="1">
    <citation type="journal article" date="2017" name="Genome Announc.">
        <title>Genome sequence of the saprophytic ascomycete Epicoccum nigrum ICMP 19927 strain isolated from New Zealand.</title>
        <authorList>
            <person name="Fokin M."/>
            <person name="Fleetwood D."/>
            <person name="Weir B.S."/>
            <person name="Villas-Boas S.G."/>
        </authorList>
    </citation>
    <scope>NUCLEOTIDE SEQUENCE [LARGE SCALE GENOMIC DNA]</scope>
    <source>
        <strain evidence="1 2">ICMP 19927</strain>
    </source>
</reference>
<dbReference type="AlphaFoldDB" id="A0A1Y2MFN8"/>
<proteinExistence type="predicted"/>
<dbReference type="EMBL" id="KZ107838">
    <property type="protein sequence ID" value="OSS54307.1"/>
    <property type="molecule type" value="Genomic_DNA"/>
</dbReference>
<protein>
    <submittedName>
        <fullName evidence="1">Uncharacterized protein</fullName>
    </submittedName>
</protein>
<evidence type="ECO:0000313" key="2">
    <source>
        <dbReference type="Proteomes" id="UP000193240"/>
    </source>
</evidence>
<name>A0A1Y2MFN8_EPING</name>
<dbReference type="InParanoid" id="A0A1Y2MFN8"/>